<feature type="transmembrane region" description="Helical" evidence="1">
    <location>
        <begin position="74"/>
        <end position="93"/>
    </location>
</feature>
<keyword evidence="1" id="KW-0472">Membrane</keyword>
<sequence length="175" mass="19736">MGKAIPAFLMSSDTELSRVDGFAEAVPTSLGRLRITYEVQVYQIFLDQVTLLVQGHDERRAVTTHNNIHHANSYCLFAPLPIFIVNFTGRIFIVASFRVVALFVIPTFLLAVWVIAALLTASFCVHGHPPKNIRPGYFALAYTMPYDLHFHRPQPHTIPKYDSLLLTLLDDDVNL</sequence>
<feature type="transmembrane region" description="Helical" evidence="1">
    <location>
        <begin position="99"/>
        <end position="125"/>
    </location>
</feature>
<gene>
    <name evidence="2" type="ORF">EIP91_005462</name>
</gene>
<evidence type="ECO:0000313" key="3">
    <source>
        <dbReference type="Proteomes" id="UP000292702"/>
    </source>
</evidence>
<evidence type="ECO:0000313" key="2">
    <source>
        <dbReference type="EMBL" id="TCD71696.1"/>
    </source>
</evidence>
<keyword evidence="1" id="KW-1133">Transmembrane helix</keyword>
<comment type="caution">
    <text evidence="2">The sequence shown here is derived from an EMBL/GenBank/DDBJ whole genome shotgun (WGS) entry which is preliminary data.</text>
</comment>
<organism evidence="2 3">
    <name type="scientific">Steccherinum ochraceum</name>
    <dbReference type="NCBI Taxonomy" id="92696"/>
    <lineage>
        <taxon>Eukaryota</taxon>
        <taxon>Fungi</taxon>
        <taxon>Dikarya</taxon>
        <taxon>Basidiomycota</taxon>
        <taxon>Agaricomycotina</taxon>
        <taxon>Agaricomycetes</taxon>
        <taxon>Polyporales</taxon>
        <taxon>Steccherinaceae</taxon>
        <taxon>Steccherinum</taxon>
    </lineage>
</organism>
<dbReference type="EMBL" id="RWJN01000003">
    <property type="protein sequence ID" value="TCD71696.1"/>
    <property type="molecule type" value="Genomic_DNA"/>
</dbReference>
<dbReference type="AlphaFoldDB" id="A0A4R0RUH6"/>
<dbReference type="Proteomes" id="UP000292702">
    <property type="component" value="Unassembled WGS sequence"/>
</dbReference>
<keyword evidence="1" id="KW-0812">Transmembrane</keyword>
<evidence type="ECO:0000256" key="1">
    <source>
        <dbReference type="SAM" id="Phobius"/>
    </source>
</evidence>
<accession>A0A4R0RUH6</accession>
<keyword evidence="3" id="KW-1185">Reference proteome</keyword>
<protein>
    <submittedName>
        <fullName evidence="2">Uncharacterized protein</fullName>
    </submittedName>
</protein>
<proteinExistence type="predicted"/>
<name>A0A4R0RUH6_9APHY</name>
<reference evidence="2 3" key="1">
    <citation type="submission" date="2018-11" db="EMBL/GenBank/DDBJ databases">
        <title>Genome assembly of Steccherinum ochraceum LE-BIN_3174, the white-rot fungus of the Steccherinaceae family (The Residual Polyporoid clade, Polyporales, Basidiomycota).</title>
        <authorList>
            <person name="Fedorova T.V."/>
            <person name="Glazunova O.A."/>
            <person name="Landesman E.O."/>
            <person name="Moiseenko K.V."/>
            <person name="Psurtseva N.V."/>
            <person name="Savinova O.S."/>
            <person name="Shakhova N.V."/>
            <person name="Tyazhelova T.V."/>
            <person name="Vasina D.V."/>
        </authorList>
    </citation>
    <scope>NUCLEOTIDE SEQUENCE [LARGE SCALE GENOMIC DNA]</scope>
    <source>
        <strain evidence="2 3">LE-BIN_3174</strain>
    </source>
</reference>